<accession>A0A0S4PSI3</accession>
<dbReference type="PATRIC" id="fig|76936.10.peg.386"/>
<dbReference type="GeneID" id="78150718"/>
<evidence type="ECO:0000313" key="3">
    <source>
        <dbReference type="Proteomes" id="UP000029925"/>
    </source>
</evidence>
<reference evidence="1" key="2">
    <citation type="submission" date="2015-11" db="EMBL/GenBank/DDBJ databases">
        <authorList>
            <person name="Zhang Y."/>
            <person name="Guo Z."/>
        </authorList>
    </citation>
    <scope>NUCLEOTIDE SEQUENCE</scope>
    <source>
        <strain evidence="1">1</strain>
    </source>
</reference>
<dbReference type="KEGG" id="hty:BN2458_PEG0397"/>
<dbReference type="EMBL" id="LN907858">
    <property type="protein sequence ID" value="CUU39283.1"/>
    <property type="molecule type" value="Genomic_DNA"/>
</dbReference>
<dbReference type="Proteomes" id="UP000029925">
    <property type="component" value="Unassembled WGS sequence"/>
</dbReference>
<dbReference type="Gene3D" id="3.40.720.10">
    <property type="entry name" value="Alkaline Phosphatase, subunit A"/>
    <property type="match status" value="1"/>
</dbReference>
<organism evidence="1 4">
    <name type="scientific">Helicobacter typhlonius</name>
    <dbReference type="NCBI Taxonomy" id="76936"/>
    <lineage>
        <taxon>Bacteria</taxon>
        <taxon>Pseudomonadati</taxon>
        <taxon>Campylobacterota</taxon>
        <taxon>Epsilonproteobacteria</taxon>
        <taxon>Campylobacterales</taxon>
        <taxon>Helicobacteraceae</taxon>
        <taxon>Helicobacter</taxon>
    </lineage>
</organism>
<dbReference type="RefSeq" id="WP_138109615.1">
    <property type="nucleotide sequence ID" value="NZ_CAJTQN010000012.1"/>
</dbReference>
<reference evidence="2 3" key="1">
    <citation type="journal article" date="2014" name="Genome Announc.">
        <title>Draft genome sequences of eight enterohepatic helicobacter species isolated from both laboratory and wild rodents.</title>
        <authorList>
            <person name="Sheh A."/>
            <person name="Shen Z."/>
            <person name="Fox J.G."/>
        </authorList>
    </citation>
    <scope>NUCLEOTIDE SEQUENCE [LARGE SCALE GENOMIC DNA]</scope>
    <source>
        <strain evidence="2 3">MIT 98-6810</strain>
    </source>
</reference>
<evidence type="ECO:0000313" key="2">
    <source>
        <dbReference type="EMBL" id="TLD79581.1"/>
    </source>
</evidence>
<sequence length="72" mass="8305">MQRAQNTKYMNDDLMHTLLDIAGISLNGYEEARSILSEDSTLLKSRARMVGNRESAKDYDKELRLQEIISKE</sequence>
<evidence type="ECO:0000313" key="1">
    <source>
        <dbReference type="EMBL" id="CUU39283.1"/>
    </source>
</evidence>
<dbReference type="Proteomes" id="UP000064525">
    <property type="component" value="Chromosome I"/>
</dbReference>
<dbReference type="AlphaFoldDB" id="A0A0S4PSI3"/>
<evidence type="ECO:0000313" key="4">
    <source>
        <dbReference type="Proteomes" id="UP000064525"/>
    </source>
</evidence>
<proteinExistence type="predicted"/>
<gene>
    <name evidence="1" type="ORF">BN2458_PEG0397</name>
    <name evidence="2" type="ORF">LS75_001190</name>
</gene>
<reference evidence="4" key="3">
    <citation type="submission" date="2015-11" db="EMBL/GenBank/DDBJ databases">
        <authorList>
            <person name="Anvar S.Y."/>
        </authorList>
    </citation>
    <scope>NUCLEOTIDE SEQUENCE [LARGE SCALE GENOMIC DNA]</scope>
</reference>
<protein>
    <submittedName>
        <fullName evidence="1">Uncharacterized protein</fullName>
    </submittedName>
</protein>
<dbReference type="InterPro" id="IPR017850">
    <property type="entry name" value="Alkaline_phosphatase_core_sf"/>
</dbReference>
<dbReference type="EMBL" id="JRPF02000001">
    <property type="protein sequence ID" value="TLD79581.1"/>
    <property type="molecule type" value="Genomic_DNA"/>
</dbReference>
<keyword evidence="3" id="KW-1185">Reference proteome</keyword>
<dbReference type="OrthoDB" id="9786870at2"/>
<name>A0A0S4PSI3_9HELI</name>